<organism evidence="2 3">
    <name type="scientific">Geosporobacter ferrireducens</name>
    <dbReference type="NCBI Taxonomy" id="1424294"/>
    <lineage>
        <taxon>Bacteria</taxon>
        <taxon>Bacillati</taxon>
        <taxon>Bacillota</taxon>
        <taxon>Clostridia</taxon>
        <taxon>Peptostreptococcales</taxon>
        <taxon>Thermotaleaceae</taxon>
        <taxon>Geosporobacter</taxon>
    </lineage>
</organism>
<dbReference type="Proteomes" id="UP000095743">
    <property type="component" value="Chromosome"/>
</dbReference>
<dbReference type="InterPro" id="IPR006640">
    <property type="entry name" value="SprT-like_domain"/>
</dbReference>
<dbReference type="Pfam" id="PF10263">
    <property type="entry name" value="SprT-like"/>
    <property type="match status" value="1"/>
</dbReference>
<dbReference type="STRING" id="1424294.Gferi_09055"/>
<sequence>MSHQEPFIEKLCAEITNEDLLEETELYRITSQIYCHYTRESFLGDVKWSNRLKTSGANIRYNREKENARIQINRAYVKKFGKEELIEILKHELTHYYLYKRKKWKHGHSSEFVKTLKDIFKSNCIEAKYNEEIYRYHYYCQSCGSVYKSTRKIHRRIFCSKCVKKDRGQLKDTYQMKIRDSNTISPK</sequence>
<feature type="domain" description="SprT-like" evidence="1">
    <location>
        <begin position="24"/>
        <end position="173"/>
    </location>
</feature>
<gene>
    <name evidence="2" type="ORF">Gferi_09055</name>
</gene>
<dbReference type="AlphaFoldDB" id="A0A1D8GFP2"/>
<dbReference type="OrthoDB" id="1952679at2"/>
<accession>A0A1D8GFP2</accession>
<name>A0A1D8GFP2_9FIRM</name>
<dbReference type="SMART" id="SM00731">
    <property type="entry name" value="SprT"/>
    <property type="match status" value="1"/>
</dbReference>
<dbReference type="EMBL" id="CP017269">
    <property type="protein sequence ID" value="AOT69717.1"/>
    <property type="molecule type" value="Genomic_DNA"/>
</dbReference>
<dbReference type="RefSeq" id="WP_069975717.1">
    <property type="nucleotide sequence ID" value="NZ_CP017269.1"/>
</dbReference>
<evidence type="ECO:0000313" key="3">
    <source>
        <dbReference type="Proteomes" id="UP000095743"/>
    </source>
</evidence>
<dbReference type="GO" id="GO:0006950">
    <property type="term" value="P:response to stress"/>
    <property type="evidence" value="ECO:0007669"/>
    <property type="project" value="UniProtKB-ARBA"/>
</dbReference>
<evidence type="ECO:0000259" key="1">
    <source>
        <dbReference type="SMART" id="SM00731"/>
    </source>
</evidence>
<keyword evidence="3" id="KW-1185">Reference proteome</keyword>
<dbReference type="KEGG" id="gfe:Gferi_09055"/>
<protein>
    <recommendedName>
        <fullName evidence="1">SprT-like domain-containing protein</fullName>
    </recommendedName>
</protein>
<proteinExistence type="predicted"/>
<reference evidence="2 3" key="1">
    <citation type="submission" date="2016-09" db="EMBL/GenBank/DDBJ databases">
        <title>Genomic analysis reveals versatility of anaerobic energy metabolism of Geosporobacter ferrireducens IRF9 of phylum Firmicutes.</title>
        <authorList>
            <person name="Kim S.-J."/>
        </authorList>
    </citation>
    <scope>NUCLEOTIDE SEQUENCE [LARGE SCALE GENOMIC DNA]</scope>
    <source>
        <strain evidence="2 3">IRF9</strain>
    </source>
</reference>
<evidence type="ECO:0000313" key="2">
    <source>
        <dbReference type="EMBL" id="AOT69717.1"/>
    </source>
</evidence>